<sequence>MNIIIILPIAIIIGIVVLILGLWNIKFTEEHNYQCNKCSHVFEIFGNNLDCFSILTKLYVRCRKCGKYSAVKIIKKEHRDLKGD</sequence>
<accession>A0ACB5RIH3</accession>
<evidence type="ECO:0000313" key="2">
    <source>
        <dbReference type="Proteomes" id="UP001058074"/>
    </source>
</evidence>
<evidence type="ECO:0000313" key="1">
    <source>
        <dbReference type="EMBL" id="GKX68879.1"/>
    </source>
</evidence>
<keyword evidence="2" id="KW-1185">Reference proteome</keyword>
<gene>
    <name evidence="1" type="ORF">rsdtw13_41370</name>
</gene>
<reference evidence="1" key="1">
    <citation type="journal article" date="2025" name="Int. J. Syst. Evol. Microbiol.">
        <title>Inconstantimicrobium mannanitabidum sp. nov., a novel member of the family Clostridiaceae isolated from anoxic soil under the treatment of reductive soil disinfestation.</title>
        <authorList>
            <person name="Ueki A."/>
            <person name="Tonouchi A."/>
            <person name="Honma S."/>
            <person name="Kaku N."/>
            <person name="Ueki K."/>
        </authorList>
    </citation>
    <scope>NUCLEOTIDE SEQUENCE</scope>
    <source>
        <strain evidence="1">TW13</strain>
    </source>
</reference>
<dbReference type="Proteomes" id="UP001058074">
    <property type="component" value="Unassembled WGS sequence"/>
</dbReference>
<comment type="caution">
    <text evidence="1">The sequence shown here is derived from an EMBL/GenBank/DDBJ whole genome shotgun (WGS) entry which is preliminary data.</text>
</comment>
<dbReference type="EMBL" id="BROD01000001">
    <property type="protein sequence ID" value="GKX68879.1"/>
    <property type="molecule type" value="Genomic_DNA"/>
</dbReference>
<proteinExistence type="predicted"/>
<organism evidence="1 2">
    <name type="scientific">Inconstantimicrobium mannanitabidum</name>
    <dbReference type="NCBI Taxonomy" id="1604901"/>
    <lineage>
        <taxon>Bacteria</taxon>
        <taxon>Bacillati</taxon>
        <taxon>Bacillota</taxon>
        <taxon>Clostridia</taxon>
        <taxon>Eubacteriales</taxon>
        <taxon>Clostridiaceae</taxon>
        <taxon>Inconstantimicrobium</taxon>
    </lineage>
</organism>
<name>A0ACB5RIH3_9CLOT</name>
<protein>
    <submittedName>
        <fullName evidence="1">Uncharacterized protein</fullName>
    </submittedName>
</protein>